<reference evidence="1 2" key="1">
    <citation type="submission" date="2021-03" db="EMBL/GenBank/DDBJ databases">
        <title>Sequencing the genomes of 1000 actinobacteria strains.</title>
        <authorList>
            <person name="Klenk H.-P."/>
        </authorList>
    </citation>
    <scope>NUCLEOTIDE SEQUENCE [LARGE SCALE GENOMIC DNA]</scope>
    <source>
        <strain evidence="1 2">DSM 44580</strain>
    </source>
</reference>
<dbReference type="Pfam" id="PF13830">
    <property type="entry name" value="DUF4192"/>
    <property type="match status" value="1"/>
</dbReference>
<accession>A0ABS5AMB8</accession>
<protein>
    <recommendedName>
        <fullName evidence="3">DUF4192 domain-containing protein</fullName>
    </recommendedName>
</protein>
<gene>
    <name evidence="1" type="ORF">JOF53_006567</name>
</gene>
<organism evidence="1 2">
    <name type="scientific">Crossiella equi</name>
    <dbReference type="NCBI Taxonomy" id="130796"/>
    <lineage>
        <taxon>Bacteria</taxon>
        <taxon>Bacillati</taxon>
        <taxon>Actinomycetota</taxon>
        <taxon>Actinomycetes</taxon>
        <taxon>Pseudonocardiales</taxon>
        <taxon>Pseudonocardiaceae</taxon>
        <taxon>Crossiella</taxon>
    </lineage>
</organism>
<evidence type="ECO:0000313" key="1">
    <source>
        <dbReference type="EMBL" id="MBP2477695.1"/>
    </source>
</evidence>
<evidence type="ECO:0008006" key="3">
    <source>
        <dbReference type="Google" id="ProtNLM"/>
    </source>
</evidence>
<sequence>MNNDETSALIHNAPGVLGFNPRNAVVLLPYEPDPGAKLPDSATALLADLSTLIGGGGPSAGLTEAVRELNWKGCFILVICDQTVGEIYAPHRPLIDRIATCLRLDGLAVACAVWVAEIRPGRIWLRYRLRGDLGATEAANGARLADDGHDRPDLPFESVEEIERLLCPSDKDTMLLREAVSADLLAAEPVLRTKTSLCAAVTHLREAVTAARPGTGSLLTRQQYVALTRALDDVIVWGTSLRWAFEAEYRDQAVWVWLQLTRVLHGPHRAKVATLLAITAALAGSHQVASIAARIASESGASPHGHQIARDLQYGVLPAPGLSGVRSILTEAQKDYELICDEQL</sequence>
<dbReference type="RefSeq" id="WP_158103564.1">
    <property type="nucleotide sequence ID" value="NZ_JAGIOO010000001.1"/>
</dbReference>
<proteinExistence type="predicted"/>
<name>A0ABS5AMB8_9PSEU</name>
<dbReference type="EMBL" id="JAGIOO010000001">
    <property type="protein sequence ID" value="MBP2477695.1"/>
    <property type="molecule type" value="Genomic_DNA"/>
</dbReference>
<evidence type="ECO:0000313" key="2">
    <source>
        <dbReference type="Proteomes" id="UP001519363"/>
    </source>
</evidence>
<comment type="caution">
    <text evidence="1">The sequence shown here is derived from an EMBL/GenBank/DDBJ whole genome shotgun (WGS) entry which is preliminary data.</text>
</comment>
<dbReference type="Proteomes" id="UP001519363">
    <property type="component" value="Unassembled WGS sequence"/>
</dbReference>
<dbReference type="InterPro" id="IPR025447">
    <property type="entry name" value="DUF4192"/>
</dbReference>
<keyword evidence="2" id="KW-1185">Reference proteome</keyword>